<evidence type="ECO:0000313" key="2">
    <source>
        <dbReference type="EMBL" id="AKK08943.1"/>
    </source>
</evidence>
<reference evidence="2 3" key="1">
    <citation type="journal article" date="2015" name="Genome Announc.">
        <title>Complete Genome Sequence of the Type Strain Corynebacterium testudinoris DSM 44614, Recovered from Necrotic Lesions in the Mouth of a Tortoise.</title>
        <authorList>
            <person name="Ruckert C."/>
            <person name="Kriete M."/>
            <person name="Jaenicke S."/>
            <person name="Winkler A."/>
            <person name="Tauch A."/>
        </authorList>
    </citation>
    <scope>NUCLEOTIDE SEQUENCE [LARGE SCALE GENOMIC DNA]</scope>
    <source>
        <strain evidence="2 3">DSM 44614</strain>
    </source>
</reference>
<feature type="transmembrane region" description="Helical" evidence="1">
    <location>
        <begin position="76"/>
        <end position="95"/>
    </location>
</feature>
<organism evidence="2 3">
    <name type="scientific">Corynebacterium testudinoris</name>
    <dbReference type="NCBI Taxonomy" id="136857"/>
    <lineage>
        <taxon>Bacteria</taxon>
        <taxon>Bacillati</taxon>
        <taxon>Actinomycetota</taxon>
        <taxon>Actinomycetes</taxon>
        <taxon>Mycobacteriales</taxon>
        <taxon>Corynebacteriaceae</taxon>
        <taxon>Corynebacterium</taxon>
    </lineage>
</organism>
<keyword evidence="1" id="KW-1133">Transmembrane helix</keyword>
<name>A0A0G3HAK5_9CORY</name>
<dbReference type="AlphaFoldDB" id="A0A0G3HAK5"/>
<dbReference type="KEGG" id="cted:CTEST_07530"/>
<dbReference type="PATRIC" id="fig|136857.5.peg.1502"/>
<reference evidence="3" key="2">
    <citation type="submission" date="2015-05" db="EMBL/GenBank/DDBJ databases">
        <title>Complete genome sequence of Corynebacterium testudinoris DSM 44614, recovered from necrotic lesions in the mouth of a tortoise.</title>
        <authorList>
            <person name="Ruckert C."/>
            <person name="Albersmeier A."/>
            <person name="Winkler A."/>
            <person name="Tauch A."/>
        </authorList>
    </citation>
    <scope>NUCLEOTIDE SEQUENCE [LARGE SCALE GENOMIC DNA]</scope>
    <source>
        <strain evidence="3">DSM 44614</strain>
    </source>
</reference>
<dbReference type="EMBL" id="CP011545">
    <property type="protein sequence ID" value="AKK08943.1"/>
    <property type="molecule type" value="Genomic_DNA"/>
</dbReference>
<dbReference type="Proteomes" id="UP000035540">
    <property type="component" value="Chromosome"/>
</dbReference>
<evidence type="ECO:0008006" key="4">
    <source>
        <dbReference type="Google" id="ProtNLM"/>
    </source>
</evidence>
<evidence type="ECO:0000256" key="1">
    <source>
        <dbReference type="SAM" id="Phobius"/>
    </source>
</evidence>
<feature type="transmembrane region" description="Helical" evidence="1">
    <location>
        <begin position="107"/>
        <end position="124"/>
    </location>
</feature>
<protein>
    <recommendedName>
        <fullName evidence="4">Integral membrane protein</fullName>
    </recommendedName>
</protein>
<keyword evidence="1" id="KW-0812">Transmembrane</keyword>
<gene>
    <name evidence="2" type="ORF">CTEST_07530</name>
</gene>
<keyword evidence="1" id="KW-0472">Membrane</keyword>
<keyword evidence="3" id="KW-1185">Reference proteome</keyword>
<accession>A0A0G3HAK5</accession>
<feature type="transmembrane region" description="Helical" evidence="1">
    <location>
        <begin position="48"/>
        <end position="69"/>
    </location>
</feature>
<sequence>MTMIALAIAIALISALGVLQLLVAAGLPLGRWVWGGQHRVLPQRLRLSSLMTVLIYLVFGAILLCRAGVLPGGSNLAVVILTWALFAFFGLSVLVNGISRSPAERWTMTPISAALAVATLVIALG</sequence>
<evidence type="ECO:0000313" key="3">
    <source>
        <dbReference type="Proteomes" id="UP000035540"/>
    </source>
</evidence>
<dbReference type="STRING" id="136857.CTEST_07530"/>
<proteinExistence type="predicted"/>